<evidence type="ECO:0000313" key="2">
    <source>
        <dbReference type="Proteomes" id="UP000258927"/>
    </source>
</evidence>
<proteinExistence type="predicted"/>
<sequence>MAKTTKLENLQRDIQPMPEAVAKALRDNGLQAAYEERPAYQRNDYLSWINRAVRPATKDKRLNQMLEELAAGDKYMGMKWKKR</sequence>
<accession>A0A2R4MDM4</accession>
<dbReference type="Proteomes" id="UP000258927">
    <property type="component" value="Chromosome"/>
</dbReference>
<dbReference type="AlphaFoldDB" id="A0A2R4MDM4"/>
<evidence type="ECO:0000313" key="1">
    <source>
        <dbReference type="EMBL" id="AVX03996.1"/>
    </source>
</evidence>
<gene>
    <name evidence="1" type="ORF">MXMO3_01466</name>
</gene>
<dbReference type="EMBL" id="CP021330">
    <property type="protein sequence ID" value="AVX03996.1"/>
    <property type="molecule type" value="Genomic_DNA"/>
</dbReference>
<dbReference type="KEGG" id="mmyr:MXMO3_01466"/>
<dbReference type="STRING" id="1122213.GCA_000423365_01327"/>
<dbReference type="RefSeq" id="WP_245985818.1">
    <property type="nucleotide sequence ID" value="NZ_CP021330.1"/>
</dbReference>
<name>A0A2R4MDM4_9HYPH</name>
<keyword evidence="2" id="KW-1185">Reference proteome</keyword>
<evidence type="ECO:0008006" key="3">
    <source>
        <dbReference type="Google" id="ProtNLM"/>
    </source>
</evidence>
<organism evidence="1 2">
    <name type="scientific">Maritalea myrionectae</name>
    <dbReference type="NCBI Taxonomy" id="454601"/>
    <lineage>
        <taxon>Bacteria</taxon>
        <taxon>Pseudomonadati</taxon>
        <taxon>Pseudomonadota</taxon>
        <taxon>Alphaproteobacteria</taxon>
        <taxon>Hyphomicrobiales</taxon>
        <taxon>Devosiaceae</taxon>
        <taxon>Maritalea</taxon>
    </lineage>
</organism>
<dbReference type="Pfam" id="PF13376">
    <property type="entry name" value="OmdA"/>
    <property type="match status" value="1"/>
</dbReference>
<protein>
    <recommendedName>
        <fullName evidence="3">Bacteriocin-protection, YdeI or OmpD-Associated</fullName>
    </recommendedName>
</protein>
<reference evidence="1 2" key="1">
    <citation type="submission" date="2017-05" db="EMBL/GenBank/DDBJ databases">
        <title>Genome Analysis of Maritalea myrionectae HL2708#5.</title>
        <authorList>
            <consortium name="Cotde Inc.-PKNU"/>
            <person name="Jang D."/>
            <person name="Oh H.-M."/>
        </authorList>
    </citation>
    <scope>NUCLEOTIDE SEQUENCE [LARGE SCALE GENOMIC DNA]</scope>
    <source>
        <strain evidence="1 2">HL2708#5</strain>
    </source>
</reference>